<proteinExistence type="predicted"/>
<dbReference type="AlphaFoldDB" id="A0AAV2IGE3"/>
<dbReference type="Proteomes" id="UP001497497">
    <property type="component" value="Unassembled WGS sequence"/>
</dbReference>
<keyword evidence="3" id="KW-1185">Reference proteome</keyword>
<dbReference type="SUPFAM" id="SSF51556">
    <property type="entry name" value="Metallo-dependent hydrolases"/>
    <property type="match status" value="1"/>
</dbReference>
<dbReference type="PANTHER" id="PTHR42717:SF1">
    <property type="entry name" value="IMIDAZOLONEPROPIONASE AND RELATED AMIDOHYDROLASES"/>
    <property type="match status" value="1"/>
</dbReference>
<dbReference type="EMBL" id="CAXITT010000575">
    <property type="protein sequence ID" value="CAL1543798.1"/>
    <property type="molecule type" value="Genomic_DNA"/>
</dbReference>
<dbReference type="GO" id="GO:0019213">
    <property type="term" value="F:deacetylase activity"/>
    <property type="evidence" value="ECO:0007669"/>
    <property type="project" value="InterPro"/>
</dbReference>
<dbReference type="InterPro" id="IPR020043">
    <property type="entry name" value="Deacetylase_Atu3266-like"/>
</dbReference>
<comment type="caution">
    <text evidence="2">The sequence shown here is derived from an EMBL/GenBank/DDBJ whole genome shotgun (WGS) entry which is preliminary data.</text>
</comment>
<dbReference type="InterPro" id="IPR011059">
    <property type="entry name" value="Metal-dep_hydrolase_composite"/>
</dbReference>
<dbReference type="Gene3D" id="3.20.20.140">
    <property type="entry name" value="Metal-dependent hydrolases"/>
    <property type="match status" value="1"/>
</dbReference>
<dbReference type="InterPro" id="IPR032466">
    <property type="entry name" value="Metal_Hydrolase"/>
</dbReference>
<dbReference type="SUPFAM" id="SSF51338">
    <property type="entry name" value="Composite domain of metallo-dependent hydrolases"/>
    <property type="match status" value="1"/>
</dbReference>
<sequence>MHEFVIKNGRVIDPARHFNQVADAYVADGRIFTIGKPPEGSGRWQVVDATGCIVTPGLIDLHVHAYEHATPLGVNVDRMCLARGVTTVVDAGSAGSSTFPGLRKFISERSKTRVFSFLHIAQHGLASAGCVMKDSGGECDSLNAVQVDDCVRVINENRDMIVGVKVRLGIPITNNGLNEVEVYRRALQAASTCKVPLMVHHSLSTIQHGNSGQLSCPGDLGPGDIYTHCFHGHSGSILDPTGAIDESCMAAKKRGVLFDVGHGQGSFMWSVAERCVAQGFLPDTISTDLHTGDHQGPAYDLPCVMTKLLHVGMSLEDVVAAVTATPAKAIGKQNEMGSLGVGMPADITILKLEDVCEHLEDCAGELRTIQKAFSPVAVYVGGEEHPVSAGRSWPNSASAQICQARMAKMTVDSKSLNDNK</sequence>
<evidence type="ECO:0000313" key="2">
    <source>
        <dbReference type="EMBL" id="CAL1543798.1"/>
    </source>
</evidence>
<organism evidence="2 3">
    <name type="scientific">Lymnaea stagnalis</name>
    <name type="common">Great pond snail</name>
    <name type="synonym">Helix stagnalis</name>
    <dbReference type="NCBI Taxonomy" id="6523"/>
    <lineage>
        <taxon>Eukaryota</taxon>
        <taxon>Metazoa</taxon>
        <taxon>Spiralia</taxon>
        <taxon>Lophotrochozoa</taxon>
        <taxon>Mollusca</taxon>
        <taxon>Gastropoda</taxon>
        <taxon>Heterobranchia</taxon>
        <taxon>Euthyneura</taxon>
        <taxon>Panpulmonata</taxon>
        <taxon>Hygrophila</taxon>
        <taxon>Lymnaeoidea</taxon>
        <taxon>Lymnaeidae</taxon>
        <taxon>Lymnaea</taxon>
    </lineage>
</organism>
<dbReference type="NCBIfam" id="NF006689">
    <property type="entry name" value="PRK09237.1"/>
    <property type="match status" value="1"/>
</dbReference>
<dbReference type="GO" id="GO:0016810">
    <property type="term" value="F:hydrolase activity, acting on carbon-nitrogen (but not peptide) bonds"/>
    <property type="evidence" value="ECO:0007669"/>
    <property type="project" value="InterPro"/>
</dbReference>
<evidence type="ECO:0000313" key="3">
    <source>
        <dbReference type="Proteomes" id="UP001497497"/>
    </source>
</evidence>
<name>A0AAV2IGE3_LYMST</name>
<accession>A0AAV2IGE3</accession>
<dbReference type="Gene3D" id="2.30.40.10">
    <property type="entry name" value="Urease, subunit C, domain 1"/>
    <property type="match status" value="1"/>
</dbReference>
<feature type="domain" description="Amidohydrolase-related" evidence="1">
    <location>
        <begin position="274"/>
        <end position="383"/>
    </location>
</feature>
<dbReference type="PIRSF" id="PIRSF039004">
    <property type="entry name" value="ADE_EF_0837"/>
    <property type="match status" value="1"/>
</dbReference>
<reference evidence="2 3" key="1">
    <citation type="submission" date="2024-04" db="EMBL/GenBank/DDBJ databases">
        <authorList>
            <consortium name="Genoscope - CEA"/>
            <person name="William W."/>
        </authorList>
    </citation>
    <scope>NUCLEOTIDE SEQUENCE [LARGE SCALE GENOMIC DNA]</scope>
</reference>
<evidence type="ECO:0000259" key="1">
    <source>
        <dbReference type="Pfam" id="PF01979"/>
    </source>
</evidence>
<dbReference type="PANTHER" id="PTHR42717">
    <property type="entry name" value="DIHYDROOROTASE-RELATED"/>
    <property type="match status" value="1"/>
</dbReference>
<gene>
    <name evidence="2" type="ORF">GSLYS_00017311001</name>
</gene>
<dbReference type="InterPro" id="IPR006680">
    <property type="entry name" value="Amidohydro-rel"/>
</dbReference>
<protein>
    <recommendedName>
        <fullName evidence="1">Amidohydrolase-related domain-containing protein</fullName>
    </recommendedName>
</protein>
<dbReference type="Pfam" id="PF01979">
    <property type="entry name" value="Amidohydro_1"/>
    <property type="match status" value="1"/>
</dbReference>